<dbReference type="AlphaFoldDB" id="A0A3M7RDT6"/>
<dbReference type="EMBL" id="REGN01003662">
    <property type="protein sequence ID" value="RNA21455.1"/>
    <property type="molecule type" value="Genomic_DNA"/>
</dbReference>
<reference evidence="1 2" key="1">
    <citation type="journal article" date="2018" name="Sci. Rep.">
        <title>Genomic signatures of local adaptation to the degree of environmental predictability in rotifers.</title>
        <authorList>
            <person name="Franch-Gras L."/>
            <person name="Hahn C."/>
            <person name="Garcia-Roger E.M."/>
            <person name="Carmona M.J."/>
            <person name="Serra M."/>
            <person name="Gomez A."/>
        </authorList>
    </citation>
    <scope>NUCLEOTIDE SEQUENCE [LARGE SCALE GENOMIC DNA]</scope>
    <source>
        <strain evidence="1">HYR1</strain>
    </source>
</reference>
<proteinExistence type="predicted"/>
<protein>
    <submittedName>
        <fullName evidence="1">Uncharacterized protein</fullName>
    </submittedName>
</protein>
<keyword evidence="2" id="KW-1185">Reference proteome</keyword>
<accession>A0A3M7RDT6</accession>
<dbReference type="Proteomes" id="UP000276133">
    <property type="component" value="Unassembled WGS sequence"/>
</dbReference>
<gene>
    <name evidence="1" type="ORF">BpHYR1_018313</name>
</gene>
<sequence length="75" mass="8984">MTLNRMQNEKTNDLNRIYHSVKISLRPRNWFVNIDNDDTLFDIAYKATFQFVRLAPDKKQFSICLKPSFGKRLFN</sequence>
<organism evidence="1 2">
    <name type="scientific">Brachionus plicatilis</name>
    <name type="common">Marine rotifer</name>
    <name type="synonym">Brachionus muelleri</name>
    <dbReference type="NCBI Taxonomy" id="10195"/>
    <lineage>
        <taxon>Eukaryota</taxon>
        <taxon>Metazoa</taxon>
        <taxon>Spiralia</taxon>
        <taxon>Gnathifera</taxon>
        <taxon>Rotifera</taxon>
        <taxon>Eurotatoria</taxon>
        <taxon>Monogononta</taxon>
        <taxon>Pseudotrocha</taxon>
        <taxon>Ploima</taxon>
        <taxon>Brachionidae</taxon>
        <taxon>Brachionus</taxon>
    </lineage>
</organism>
<evidence type="ECO:0000313" key="1">
    <source>
        <dbReference type="EMBL" id="RNA21455.1"/>
    </source>
</evidence>
<evidence type="ECO:0000313" key="2">
    <source>
        <dbReference type="Proteomes" id="UP000276133"/>
    </source>
</evidence>
<name>A0A3M7RDT6_BRAPC</name>
<comment type="caution">
    <text evidence="1">The sequence shown here is derived from an EMBL/GenBank/DDBJ whole genome shotgun (WGS) entry which is preliminary data.</text>
</comment>